<comment type="caution">
    <text evidence="7">The sequence shown here is derived from an EMBL/GenBank/DDBJ whole genome shotgun (WGS) entry which is preliminary data.</text>
</comment>
<name>A0A2I2GES8_9EURO</name>
<dbReference type="RefSeq" id="XP_024706707.1">
    <property type="nucleotide sequence ID" value="XM_024852052.1"/>
</dbReference>
<dbReference type="PANTHER" id="PTHR23502:SF50">
    <property type="entry name" value="TRANSPORTER, PUTATIVE (AFU_ORTHOLOGUE AFUA_5G00430)-RELATED"/>
    <property type="match status" value="1"/>
</dbReference>
<dbReference type="Proteomes" id="UP000234275">
    <property type="component" value="Unassembled WGS sequence"/>
</dbReference>
<evidence type="ECO:0000313" key="8">
    <source>
        <dbReference type="Proteomes" id="UP000234275"/>
    </source>
</evidence>
<dbReference type="GO" id="GO:0005886">
    <property type="term" value="C:plasma membrane"/>
    <property type="evidence" value="ECO:0007669"/>
    <property type="project" value="TreeGrafter"/>
</dbReference>
<feature type="compositionally biased region" description="Basic and acidic residues" evidence="5">
    <location>
        <begin position="256"/>
        <end position="270"/>
    </location>
</feature>
<feature type="transmembrane region" description="Helical" evidence="6">
    <location>
        <begin position="318"/>
        <end position="340"/>
    </location>
</feature>
<sequence length="547" mass="60580">MNASRDTTARPPGTILLQDLRSQNSHGEILLEPRPSSNPNDPLNWPRWRKYLNFGLVTLYVVMVNALINAATPTWGPMQEQLGFSDATLNNSYAIGCGMLAVGAFVLMPFALKFGRRPVYLVSTLLQFGISIWSAKLQTAVDLLLINAFSCFLGALFEVIVQLTVADVFFVHERGTMNGLFVWTTYIGAKLTPVVAGSITVGQGWRWVWWWTAIFFAITFFAMVFLYEETKFCHVAIDGVSPVSGDPSPGATLANKNEKEKDQTNAKEEASELDLPTPSPRPSIDPNIPLRTYWQRLRPWISSPGSMRPFARHSYQPFLILFSIPAVFFTSLVYGGMMAASDVIGTTLSTKMTRDPYNFNAQQIGMMNLAPWIGSTIGSLVSGPLSDWLILFLARRNKGVYEPEMRLWIILAFLPCIPTGIFLFGIGLEHGLPWPLLAVGYGLCLAGIAPTASITLTYITDAYTEIVGDSLVGVTFTRNLVSTIFIFALDPWIEDVGAQNVFVTIGVLLTAIILGTAIFLVYGKKLRVLTVKTYRYYAGRQFDARKA</sequence>
<feature type="transmembrane region" description="Helical" evidence="6">
    <location>
        <begin position="207"/>
        <end position="227"/>
    </location>
</feature>
<feature type="transmembrane region" description="Helical" evidence="6">
    <location>
        <begin position="372"/>
        <end position="394"/>
    </location>
</feature>
<feature type="transmembrane region" description="Helical" evidence="6">
    <location>
        <begin position="92"/>
        <end position="112"/>
    </location>
</feature>
<feature type="transmembrane region" description="Helical" evidence="6">
    <location>
        <begin position="119"/>
        <end position="137"/>
    </location>
</feature>
<keyword evidence="8" id="KW-1185">Reference proteome</keyword>
<accession>A0A2I2GES8</accession>
<dbReference type="InterPro" id="IPR011701">
    <property type="entry name" value="MFS"/>
</dbReference>
<dbReference type="GeneID" id="36559750"/>
<keyword evidence="2 6" id="KW-0812">Transmembrane</keyword>
<feature type="transmembrane region" description="Helical" evidence="6">
    <location>
        <begin position="501"/>
        <end position="522"/>
    </location>
</feature>
<dbReference type="SUPFAM" id="SSF103473">
    <property type="entry name" value="MFS general substrate transporter"/>
    <property type="match status" value="1"/>
</dbReference>
<feature type="region of interest" description="Disordered" evidence="5">
    <location>
        <begin position="248"/>
        <end position="284"/>
    </location>
</feature>
<comment type="subcellular location">
    <subcellularLocation>
        <location evidence="1">Membrane</location>
        <topology evidence="1">Multi-pass membrane protein</topology>
    </subcellularLocation>
</comment>
<feature type="transmembrane region" description="Helical" evidence="6">
    <location>
        <begin position="471"/>
        <end position="489"/>
    </location>
</feature>
<reference evidence="7 8" key="1">
    <citation type="submission" date="2016-12" db="EMBL/GenBank/DDBJ databases">
        <title>The genomes of Aspergillus section Nigri reveals drivers in fungal speciation.</title>
        <authorList>
            <consortium name="DOE Joint Genome Institute"/>
            <person name="Vesth T.C."/>
            <person name="Nybo J."/>
            <person name="Theobald S."/>
            <person name="Brandl J."/>
            <person name="Frisvad J.C."/>
            <person name="Nielsen K.F."/>
            <person name="Lyhne E.K."/>
            <person name="Kogle M.E."/>
            <person name="Kuo A."/>
            <person name="Riley R."/>
            <person name="Clum A."/>
            <person name="Nolan M."/>
            <person name="Lipzen A."/>
            <person name="Salamov A."/>
            <person name="Henrissat B."/>
            <person name="Wiebenga A."/>
            <person name="De Vries R.P."/>
            <person name="Grigoriev I.V."/>
            <person name="Mortensen U.H."/>
            <person name="Andersen M.R."/>
            <person name="Baker S.E."/>
        </authorList>
    </citation>
    <scope>NUCLEOTIDE SEQUENCE [LARGE SCALE GENOMIC DNA]</scope>
    <source>
        <strain evidence="7 8">IBT 23096</strain>
    </source>
</reference>
<dbReference type="VEuPathDB" id="FungiDB:P170DRAFT_461683"/>
<evidence type="ECO:0000256" key="3">
    <source>
        <dbReference type="ARBA" id="ARBA00022989"/>
    </source>
</evidence>
<dbReference type="EMBL" id="MSFO01000002">
    <property type="protein sequence ID" value="PLB51405.1"/>
    <property type="molecule type" value="Genomic_DNA"/>
</dbReference>
<dbReference type="Gene3D" id="1.20.1250.20">
    <property type="entry name" value="MFS general substrate transporter like domains"/>
    <property type="match status" value="1"/>
</dbReference>
<evidence type="ECO:0000256" key="6">
    <source>
        <dbReference type="SAM" id="Phobius"/>
    </source>
</evidence>
<evidence type="ECO:0000256" key="1">
    <source>
        <dbReference type="ARBA" id="ARBA00004141"/>
    </source>
</evidence>
<dbReference type="OrthoDB" id="5215911at2759"/>
<keyword evidence="4 6" id="KW-0472">Membrane</keyword>
<organism evidence="7 8">
    <name type="scientific">Aspergillus steynii IBT 23096</name>
    <dbReference type="NCBI Taxonomy" id="1392250"/>
    <lineage>
        <taxon>Eukaryota</taxon>
        <taxon>Fungi</taxon>
        <taxon>Dikarya</taxon>
        <taxon>Ascomycota</taxon>
        <taxon>Pezizomycotina</taxon>
        <taxon>Eurotiomycetes</taxon>
        <taxon>Eurotiomycetidae</taxon>
        <taxon>Eurotiales</taxon>
        <taxon>Aspergillaceae</taxon>
        <taxon>Aspergillus</taxon>
        <taxon>Aspergillus subgen. Circumdati</taxon>
    </lineage>
</organism>
<feature type="transmembrane region" description="Helical" evidence="6">
    <location>
        <begin position="180"/>
        <end position="201"/>
    </location>
</feature>
<gene>
    <name evidence="7" type="ORF">P170DRAFT_461683</name>
</gene>
<dbReference type="AlphaFoldDB" id="A0A2I2GES8"/>
<feature type="transmembrane region" description="Helical" evidence="6">
    <location>
        <begin position="434"/>
        <end position="459"/>
    </location>
</feature>
<dbReference type="GO" id="GO:0022857">
    <property type="term" value="F:transmembrane transporter activity"/>
    <property type="evidence" value="ECO:0007669"/>
    <property type="project" value="InterPro"/>
</dbReference>
<feature type="transmembrane region" description="Helical" evidence="6">
    <location>
        <begin position="143"/>
        <end position="168"/>
    </location>
</feature>
<feature type="transmembrane region" description="Helical" evidence="6">
    <location>
        <begin position="51"/>
        <end position="72"/>
    </location>
</feature>
<proteinExistence type="predicted"/>
<dbReference type="Pfam" id="PF07690">
    <property type="entry name" value="MFS_1"/>
    <property type="match status" value="1"/>
</dbReference>
<dbReference type="InterPro" id="IPR036259">
    <property type="entry name" value="MFS_trans_sf"/>
</dbReference>
<protein>
    <submittedName>
        <fullName evidence="7">MFS general substrate transporter</fullName>
    </submittedName>
</protein>
<evidence type="ECO:0000256" key="4">
    <source>
        <dbReference type="ARBA" id="ARBA00023136"/>
    </source>
</evidence>
<keyword evidence="3 6" id="KW-1133">Transmembrane helix</keyword>
<dbReference type="STRING" id="1392250.A0A2I2GES8"/>
<feature type="transmembrane region" description="Helical" evidence="6">
    <location>
        <begin position="406"/>
        <end position="428"/>
    </location>
</feature>
<dbReference type="PANTHER" id="PTHR23502">
    <property type="entry name" value="MAJOR FACILITATOR SUPERFAMILY"/>
    <property type="match status" value="1"/>
</dbReference>
<evidence type="ECO:0000256" key="2">
    <source>
        <dbReference type="ARBA" id="ARBA00022692"/>
    </source>
</evidence>
<evidence type="ECO:0000256" key="5">
    <source>
        <dbReference type="SAM" id="MobiDB-lite"/>
    </source>
</evidence>
<evidence type="ECO:0000313" key="7">
    <source>
        <dbReference type="EMBL" id="PLB51405.1"/>
    </source>
</evidence>